<dbReference type="OrthoDB" id="1049931at2"/>
<evidence type="ECO:0000256" key="1">
    <source>
        <dbReference type="SAM" id="Coils"/>
    </source>
</evidence>
<feature type="domain" description="YdbS-like PH" evidence="3">
    <location>
        <begin position="409"/>
        <end position="483"/>
    </location>
</feature>
<dbReference type="Pfam" id="PF03703">
    <property type="entry name" value="bPH_2"/>
    <property type="match status" value="3"/>
</dbReference>
<reference evidence="4 5" key="1">
    <citation type="submission" date="2018-07" db="EMBL/GenBank/DDBJ databases">
        <title>Draft genome sequence of Ancylomarina sp. M1P.</title>
        <authorList>
            <person name="Yadav S."/>
            <person name="Villanueva L."/>
            <person name="Damste J.S.S."/>
        </authorList>
    </citation>
    <scope>NUCLEOTIDE SEQUENCE [LARGE SCALE GENOMIC DNA]</scope>
    <source>
        <strain evidence="4 5">M1P</strain>
    </source>
</reference>
<feature type="transmembrane region" description="Helical" evidence="2">
    <location>
        <begin position="195"/>
        <end position="212"/>
    </location>
</feature>
<dbReference type="RefSeq" id="WP_125030541.1">
    <property type="nucleotide sequence ID" value="NZ_JAPXVP010000007.1"/>
</dbReference>
<dbReference type="PANTHER" id="PTHR34473:SF2">
    <property type="entry name" value="UPF0699 TRANSMEMBRANE PROTEIN YDBT"/>
    <property type="match status" value="1"/>
</dbReference>
<feature type="transmembrane region" description="Helical" evidence="2">
    <location>
        <begin position="12"/>
        <end position="33"/>
    </location>
</feature>
<gene>
    <name evidence="4" type="ORF">DWB61_08870</name>
</gene>
<keyword evidence="2" id="KW-0472">Membrane</keyword>
<keyword evidence="2" id="KW-1133">Transmembrane helix</keyword>
<evidence type="ECO:0000313" key="5">
    <source>
        <dbReference type="Proteomes" id="UP000285794"/>
    </source>
</evidence>
<dbReference type="InterPro" id="IPR005182">
    <property type="entry name" value="YdbS-like_PH"/>
</dbReference>
<dbReference type="EMBL" id="QQWG01000007">
    <property type="protein sequence ID" value="RRG21855.1"/>
    <property type="molecule type" value="Genomic_DNA"/>
</dbReference>
<feature type="transmembrane region" description="Helical" evidence="2">
    <location>
        <begin position="368"/>
        <end position="385"/>
    </location>
</feature>
<keyword evidence="5" id="KW-1185">Reference proteome</keyword>
<keyword evidence="1" id="KW-0175">Coiled coil</keyword>
<dbReference type="PANTHER" id="PTHR34473">
    <property type="entry name" value="UPF0699 TRANSMEMBRANE PROTEIN YDBS"/>
    <property type="match status" value="1"/>
</dbReference>
<protein>
    <recommendedName>
        <fullName evidence="3">YdbS-like PH domain-containing protein</fullName>
    </recommendedName>
</protein>
<feature type="coiled-coil region" evidence="1">
    <location>
        <begin position="137"/>
        <end position="174"/>
    </location>
</feature>
<feature type="domain" description="YdbS-like PH" evidence="3">
    <location>
        <begin position="72"/>
        <end position="151"/>
    </location>
</feature>
<evidence type="ECO:0000259" key="3">
    <source>
        <dbReference type="Pfam" id="PF03703"/>
    </source>
</evidence>
<keyword evidence="2" id="KW-0812">Transmembrane</keyword>
<feature type="domain" description="YdbS-like PH" evidence="3">
    <location>
        <begin position="265"/>
        <end position="343"/>
    </location>
</feature>
<dbReference type="PIRSF" id="PIRSF026631">
    <property type="entry name" value="UCP026631"/>
    <property type="match status" value="1"/>
</dbReference>
<feature type="transmembrane region" description="Helical" evidence="2">
    <location>
        <begin position="237"/>
        <end position="260"/>
    </location>
</feature>
<name>A0A425Y1M7_9BACT</name>
<feature type="transmembrane region" description="Helical" evidence="2">
    <location>
        <begin position="391"/>
        <end position="409"/>
    </location>
</feature>
<proteinExistence type="predicted"/>
<feature type="transmembrane region" description="Helical" evidence="2">
    <location>
        <begin position="53"/>
        <end position="79"/>
    </location>
</feature>
<comment type="caution">
    <text evidence="4">The sequence shown here is derived from an EMBL/GenBank/DDBJ whole genome shotgun (WGS) entry which is preliminary data.</text>
</comment>
<dbReference type="InterPro" id="IPR014529">
    <property type="entry name" value="UCP026631"/>
</dbReference>
<sequence>MHKHSFDTEQRQSVIGMLFFLFMSVQKVIRIFWPLLLLYVFKGNASKMMEPKWLIGFSFLVIVIIAHSILTWYNFYFLIKDKEFVLRKGYLKRVVIAIPFEKIVSINLRQNLIQQVLGVVQLEVDSAGSKKKEVSIYAISREIAEALKEQLASYKEDRSNSEETQANVESLDEKKTVLQLSFKDLLRISIAKNHLRGLLIILAFGNNIYYQLKDLFESEVNLAADKTESFLQHSSSLAIAGLIIFVLLVSLIISMAEVFLRYYDFNMKSFGNAFSLQSGLLKRKNITIPFSKIQRLKRSINPIQKWLSISDIQLVQANSVEVSKDKDKVSIPGCDDQKFNELCNKIYEDPFAQSTIDLKPHKIFLYRYFRFSCLLMSIPIIALGFEFDWVWYLEILVPFIAAGIAYQIYQRRSYHMSHDFLQVHSGMIAKDYSIIEVYKIQTVHLKRTFFQRRNGTGSLILGMAGSAVRIDYINYDEALLMKDQILYKIENSNKKWM</sequence>
<organism evidence="4 5">
    <name type="scientific">Ancylomarina euxinus</name>
    <dbReference type="NCBI Taxonomy" id="2283627"/>
    <lineage>
        <taxon>Bacteria</taxon>
        <taxon>Pseudomonadati</taxon>
        <taxon>Bacteroidota</taxon>
        <taxon>Bacteroidia</taxon>
        <taxon>Marinilabiliales</taxon>
        <taxon>Marinifilaceae</taxon>
        <taxon>Ancylomarina</taxon>
    </lineage>
</organism>
<dbReference type="Proteomes" id="UP000285794">
    <property type="component" value="Unassembled WGS sequence"/>
</dbReference>
<evidence type="ECO:0000313" key="4">
    <source>
        <dbReference type="EMBL" id="RRG21855.1"/>
    </source>
</evidence>
<dbReference type="AlphaFoldDB" id="A0A425Y1M7"/>
<accession>A0A425Y1M7</accession>
<evidence type="ECO:0000256" key="2">
    <source>
        <dbReference type="SAM" id="Phobius"/>
    </source>
</evidence>